<feature type="region of interest" description="Disordered" evidence="1">
    <location>
        <begin position="173"/>
        <end position="209"/>
    </location>
</feature>
<evidence type="ECO:0000256" key="1">
    <source>
        <dbReference type="SAM" id="MobiDB-lite"/>
    </source>
</evidence>
<evidence type="ECO:0000313" key="4">
    <source>
        <dbReference type="Proteomes" id="UP000469440"/>
    </source>
</evidence>
<dbReference type="AlphaFoldDB" id="A0A6N8I1C0"/>
<dbReference type="EMBL" id="VWXL01000073">
    <property type="protein sequence ID" value="MVB11759.1"/>
    <property type="molecule type" value="Genomic_DNA"/>
</dbReference>
<feature type="signal peptide" evidence="2">
    <location>
        <begin position="1"/>
        <end position="27"/>
    </location>
</feature>
<evidence type="ECO:0000313" key="3">
    <source>
        <dbReference type="EMBL" id="MVB11759.1"/>
    </source>
</evidence>
<comment type="caution">
    <text evidence="3">The sequence shown here is derived from an EMBL/GenBank/DDBJ whole genome shotgun (WGS) entry which is preliminary data.</text>
</comment>
<feature type="chain" id="PRO_5027064294" evidence="2">
    <location>
        <begin position="28"/>
        <end position="209"/>
    </location>
</feature>
<sequence length="209" mass="22427">MNKQFKRVISSILTLALVFSTCVSAFAAESKVSSRKTASVTIVEQGVYINGNYYSQNEFISLLDKATPVSQGQIRPAVAGAAIAAGAYFIPGVGEVLITATGAIIVAGVIVTAGTWLYNTVTHWFAEQRALQSVIDSIPSRLRSGNSVDLGKFNQKVSGKSVKYKEKGGWTIEKDRAGDNSHGGSEWKLKNPSGERKATLDKDGKVLRK</sequence>
<name>A0A6N8I1C0_9FIRM</name>
<reference evidence="3 4" key="1">
    <citation type="submission" date="2019-09" db="EMBL/GenBank/DDBJ databases">
        <title>Genome sequence of Clostridium sp. EA1.</title>
        <authorList>
            <person name="Poehlein A."/>
            <person name="Bengelsdorf F.R."/>
            <person name="Daniel R."/>
        </authorList>
    </citation>
    <scope>NUCLEOTIDE SEQUENCE [LARGE SCALE GENOMIC DNA]</scope>
    <source>
        <strain evidence="3 4">EA1</strain>
    </source>
</reference>
<dbReference type="RefSeq" id="WP_156990849.1">
    <property type="nucleotide sequence ID" value="NZ_VWXL01000073.1"/>
</dbReference>
<dbReference type="Proteomes" id="UP000469440">
    <property type="component" value="Unassembled WGS sequence"/>
</dbReference>
<keyword evidence="2" id="KW-0732">Signal</keyword>
<evidence type="ECO:0000256" key="2">
    <source>
        <dbReference type="SAM" id="SignalP"/>
    </source>
</evidence>
<proteinExistence type="predicted"/>
<gene>
    <name evidence="3" type="ORF">CAFE_24840</name>
</gene>
<protein>
    <submittedName>
        <fullName evidence="3">Uncharacterized protein</fullName>
    </submittedName>
</protein>
<organism evidence="3 4">
    <name type="scientific">Caproicibacter fermentans</name>
    <dbReference type="NCBI Taxonomy" id="2576756"/>
    <lineage>
        <taxon>Bacteria</taxon>
        <taxon>Bacillati</taxon>
        <taxon>Bacillota</taxon>
        <taxon>Clostridia</taxon>
        <taxon>Eubacteriales</taxon>
        <taxon>Acutalibacteraceae</taxon>
        <taxon>Caproicibacter</taxon>
    </lineage>
</organism>
<keyword evidence="4" id="KW-1185">Reference proteome</keyword>
<dbReference type="OrthoDB" id="2051413at2"/>
<accession>A0A6N8I1C0</accession>